<evidence type="ECO:0000313" key="3">
    <source>
        <dbReference type="EMBL" id="MBB2985501.1"/>
    </source>
</evidence>
<gene>
    <name evidence="3" type="ORF">FHW14_000641</name>
</gene>
<reference evidence="3 4" key="1">
    <citation type="submission" date="2020-08" db="EMBL/GenBank/DDBJ databases">
        <title>Genomic Encyclopedia of Type Strains, Phase IV (KMG-V): Genome sequencing to study the core and pangenomes of soil and plant-associated prokaryotes.</title>
        <authorList>
            <person name="Whitman W."/>
        </authorList>
    </citation>
    <scope>NUCLEOTIDE SEQUENCE [LARGE SCALE GENOMIC DNA]</scope>
    <source>
        <strain evidence="3 4">B3ACCR2</strain>
    </source>
</reference>
<name>A0A839PYM7_9MICO</name>
<evidence type="ECO:0000313" key="4">
    <source>
        <dbReference type="Proteomes" id="UP000590811"/>
    </source>
</evidence>
<protein>
    <recommendedName>
        <fullName evidence="2">DUF3806 domain-containing protein</fullName>
    </recommendedName>
</protein>
<organism evidence="3 4">
    <name type="scientific">Terracoccus luteus</name>
    <dbReference type="NCBI Taxonomy" id="53356"/>
    <lineage>
        <taxon>Bacteria</taxon>
        <taxon>Bacillati</taxon>
        <taxon>Actinomycetota</taxon>
        <taxon>Actinomycetes</taxon>
        <taxon>Micrococcales</taxon>
        <taxon>Intrasporangiaceae</taxon>
        <taxon>Terracoccus</taxon>
    </lineage>
</organism>
<dbReference type="Pfam" id="PF12713">
    <property type="entry name" value="DUF3806"/>
    <property type="match status" value="1"/>
</dbReference>
<evidence type="ECO:0000256" key="1">
    <source>
        <dbReference type="SAM" id="MobiDB-lite"/>
    </source>
</evidence>
<dbReference type="InterPro" id="IPR024266">
    <property type="entry name" value="DUF3806"/>
</dbReference>
<evidence type="ECO:0000259" key="2">
    <source>
        <dbReference type="Pfam" id="PF12713"/>
    </source>
</evidence>
<comment type="caution">
    <text evidence="3">The sequence shown here is derived from an EMBL/GenBank/DDBJ whole genome shotgun (WGS) entry which is preliminary data.</text>
</comment>
<accession>A0A839PYM7</accession>
<dbReference type="RefSeq" id="WP_184507900.1">
    <property type="nucleotide sequence ID" value="NZ_JACHVT010000001.1"/>
</dbReference>
<dbReference type="Proteomes" id="UP000590811">
    <property type="component" value="Unassembled WGS sequence"/>
</dbReference>
<dbReference type="AlphaFoldDB" id="A0A839PYM7"/>
<feature type="domain" description="DUF3806" evidence="2">
    <location>
        <begin position="92"/>
        <end position="154"/>
    </location>
</feature>
<sequence>MGWFSKKSKDADGAGDEVGAPDDWAGSDDEAGDGLVGDHTGRPVSRPLEADERARIDAALARLDEMGIDVDDIDAVGAGFDEAHRAWQQDQSRDSAQVVDTFAVAIGEHLARHSARDWAVVTDVFGTDLGLVAARAETVVVPHNLVGSRWMRAERGWIPGVVRHLVSMRPRRR</sequence>
<proteinExistence type="predicted"/>
<feature type="region of interest" description="Disordered" evidence="1">
    <location>
        <begin position="1"/>
        <end position="50"/>
    </location>
</feature>
<dbReference type="EMBL" id="JACHVT010000001">
    <property type="protein sequence ID" value="MBB2985501.1"/>
    <property type="molecule type" value="Genomic_DNA"/>
</dbReference>